<dbReference type="STRING" id="1618550.UT39_C0016G0005"/>
<feature type="transmembrane region" description="Helical" evidence="1">
    <location>
        <begin position="28"/>
        <end position="50"/>
    </location>
</feature>
<proteinExistence type="predicted"/>
<evidence type="ECO:0000256" key="1">
    <source>
        <dbReference type="SAM" id="Phobius"/>
    </source>
</evidence>
<feature type="transmembrane region" description="Helical" evidence="1">
    <location>
        <begin position="62"/>
        <end position="81"/>
    </location>
</feature>
<sequence>MEKLPLWDVLNKTFKTFKIGSLYVDATYWQVGAIILLVFLLIFTLARLRYLYVHWSLGKGSIAMLFWGVVLAIIMEGFFILSGRTIFTEILGMKNVPKPFSTVLNISRQKVVNVLGTENAVPDTGAKSKLDSGQMYSLYKNMDKSEAQKLRQDICYP</sequence>
<evidence type="ECO:0000313" key="3">
    <source>
        <dbReference type="Proteomes" id="UP000034246"/>
    </source>
</evidence>
<accession>A0A0G0QJW2</accession>
<evidence type="ECO:0000313" key="2">
    <source>
        <dbReference type="EMBL" id="KKR10700.1"/>
    </source>
</evidence>
<protein>
    <submittedName>
        <fullName evidence="2">Uncharacterized protein</fullName>
    </submittedName>
</protein>
<dbReference type="EMBL" id="LBWP01000016">
    <property type="protein sequence ID" value="KKR10700.1"/>
    <property type="molecule type" value="Genomic_DNA"/>
</dbReference>
<keyword evidence="1" id="KW-0472">Membrane</keyword>
<reference evidence="2 3" key="1">
    <citation type="journal article" date="2015" name="Nature">
        <title>rRNA introns, odd ribosomes, and small enigmatic genomes across a large radiation of phyla.</title>
        <authorList>
            <person name="Brown C.T."/>
            <person name="Hug L.A."/>
            <person name="Thomas B.C."/>
            <person name="Sharon I."/>
            <person name="Castelle C.J."/>
            <person name="Singh A."/>
            <person name="Wilkins M.J."/>
            <person name="Williams K.H."/>
            <person name="Banfield J.F."/>
        </authorList>
    </citation>
    <scope>NUCLEOTIDE SEQUENCE [LARGE SCALE GENOMIC DNA]</scope>
</reference>
<dbReference type="AlphaFoldDB" id="A0A0G0QJW2"/>
<keyword evidence="1" id="KW-0812">Transmembrane</keyword>
<organism evidence="2 3">
    <name type="scientific">Candidatus Woesebacteria bacterium GW2011_GWA1_39_21</name>
    <dbReference type="NCBI Taxonomy" id="1618550"/>
    <lineage>
        <taxon>Bacteria</taxon>
        <taxon>Candidatus Woeseibacteriota</taxon>
    </lineage>
</organism>
<keyword evidence="1" id="KW-1133">Transmembrane helix</keyword>
<comment type="caution">
    <text evidence="2">The sequence shown here is derived from an EMBL/GenBank/DDBJ whole genome shotgun (WGS) entry which is preliminary data.</text>
</comment>
<name>A0A0G0QJW2_9BACT</name>
<gene>
    <name evidence="2" type="ORF">UT39_C0016G0005</name>
</gene>
<dbReference type="Proteomes" id="UP000034246">
    <property type="component" value="Unassembled WGS sequence"/>
</dbReference>